<evidence type="ECO:0000259" key="2">
    <source>
        <dbReference type="Pfam" id="PF13632"/>
    </source>
</evidence>
<dbReference type="GO" id="GO:0005737">
    <property type="term" value="C:cytoplasm"/>
    <property type="evidence" value="ECO:0007669"/>
    <property type="project" value="TreeGrafter"/>
</dbReference>
<dbReference type="Pfam" id="PF13632">
    <property type="entry name" value="Glyco_trans_2_3"/>
    <property type="match status" value="1"/>
</dbReference>
<dbReference type="InterPro" id="IPR029044">
    <property type="entry name" value="Nucleotide-diphossugar_trans"/>
</dbReference>
<proteinExistence type="predicted"/>
<organism evidence="3 4">
    <name type="scientific">Candidatus Protofrankia californiensis</name>
    <dbReference type="NCBI Taxonomy" id="1839754"/>
    <lineage>
        <taxon>Bacteria</taxon>
        <taxon>Bacillati</taxon>
        <taxon>Actinomycetota</taxon>
        <taxon>Actinomycetes</taxon>
        <taxon>Frankiales</taxon>
        <taxon>Frankiaceae</taxon>
        <taxon>Protofrankia</taxon>
    </lineage>
</organism>
<evidence type="ECO:0000313" key="4">
    <source>
        <dbReference type="Proteomes" id="UP000199013"/>
    </source>
</evidence>
<keyword evidence="1" id="KW-0472">Membrane</keyword>
<dbReference type="InterPro" id="IPR027389">
    <property type="entry name" value="B_mannosylTrfase_Bre-3/Egh"/>
</dbReference>
<keyword evidence="3" id="KW-0808">Transferase</keyword>
<dbReference type="EMBL" id="FLUV01001900">
    <property type="protein sequence ID" value="SBW25431.1"/>
    <property type="molecule type" value="Genomic_DNA"/>
</dbReference>
<feature type="transmembrane region" description="Helical" evidence="1">
    <location>
        <begin position="454"/>
        <end position="476"/>
    </location>
</feature>
<dbReference type="InterPro" id="IPR001173">
    <property type="entry name" value="Glyco_trans_2-like"/>
</dbReference>
<feature type="transmembrane region" description="Helical" evidence="1">
    <location>
        <begin position="33"/>
        <end position="57"/>
    </location>
</feature>
<keyword evidence="1" id="KW-0812">Transmembrane</keyword>
<dbReference type="Proteomes" id="UP000199013">
    <property type="component" value="Unassembled WGS sequence"/>
</dbReference>
<dbReference type="AlphaFoldDB" id="A0A1C3P6J3"/>
<evidence type="ECO:0000256" key="1">
    <source>
        <dbReference type="SAM" id="Phobius"/>
    </source>
</evidence>
<feature type="transmembrane region" description="Helical" evidence="1">
    <location>
        <begin position="384"/>
        <end position="406"/>
    </location>
</feature>
<gene>
    <name evidence="3" type="ORF">FDG2_4549</name>
</gene>
<sequence length="493" mass="55126">MTTSEHLMRRESLDWATAVEHDTMPLAKSRQRWVWRPGFSSFLIGFIAFGAFGWWAWARDPDFGFMGWIAAVVWTLPITNTVIGMYGSVLTAVRLRRNRKLPVSAAIVHNPLIVVVPTVGRHDTYPALERVVRSFCRYLPDYFPYLRVDVVVEEGCAAYDQIAALAATDHLIRVVTVPRGYRTPGGTRFKARANHYAHELRYAEGEARGDVWVLHMDDDTGVGPDTAEALARFLNAQWLAGAHARHLAQGVLSYPREHAVNKLTWLADAVRPGCDISLFAATTGRGMPRAGLHGELLLVRASVEAATGWDFGPQAIVEDAQFALLFCGRHPGGSDWFPGRSYGASPATVADFVRQRERWSWGLFRLAANRTIPLRHRLLLLHNVLIWACGPIQHLGLIILVGTLLGDTDTTPVSAVLLPIWASNMAYSIWLYWEGLKINAGASEHPRRRWWEPPCLLLLIPVFSLLEAIAVFRGLVRFLRNGESTFNVIAKPM</sequence>
<feature type="transmembrane region" description="Helical" evidence="1">
    <location>
        <begin position="412"/>
        <end position="433"/>
    </location>
</feature>
<feature type="domain" description="Glycosyltransferase 2-like" evidence="2">
    <location>
        <begin position="212"/>
        <end position="420"/>
    </location>
</feature>
<accession>A0A1C3P6J3</accession>
<keyword evidence="4" id="KW-1185">Reference proteome</keyword>
<dbReference type="GO" id="GO:0019187">
    <property type="term" value="F:beta-1,4-mannosyltransferase activity"/>
    <property type="evidence" value="ECO:0007669"/>
    <property type="project" value="InterPro"/>
</dbReference>
<dbReference type="PANTHER" id="PTHR16779">
    <property type="entry name" value="BETA-1,4-MANNOSYLTRANSFERASE EGH"/>
    <property type="match status" value="1"/>
</dbReference>
<protein>
    <submittedName>
        <fullName evidence="3">Membrane glycosyltransferase</fullName>
    </submittedName>
</protein>
<dbReference type="PANTHER" id="PTHR16779:SF1">
    <property type="entry name" value="BETA-1,4-MANNOSYLTRANSFERASE EGH"/>
    <property type="match status" value="1"/>
</dbReference>
<reference evidence="4" key="1">
    <citation type="submission" date="2016-02" db="EMBL/GenBank/DDBJ databases">
        <authorList>
            <person name="Wibberg D."/>
        </authorList>
    </citation>
    <scope>NUCLEOTIDE SEQUENCE [LARGE SCALE GENOMIC DNA]</scope>
</reference>
<keyword evidence="1" id="KW-1133">Transmembrane helix</keyword>
<name>A0A1C3P6J3_9ACTN</name>
<evidence type="ECO:0000313" key="3">
    <source>
        <dbReference type="EMBL" id="SBW25431.1"/>
    </source>
</evidence>
<feature type="transmembrane region" description="Helical" evidence="1">
    <location>
        <begin position="63"/>
        <end position="90"/>
    </location>
</feature>
<dbReference type="SUPFAM" id="SSF53448">
    <property type="entry name" value="Nucleotide-diphospho-sugar transferases"/>
    <property type="match status" value="1"/>
</dbReference>